<dbReference type="PROSITE" id="PS00066">
    <property type="entry name" value="HMG_COA_REDUCTASE_1"/>
    <property type="match status" value="1"/>
</dbReference>
<dbReference type="GO" id="GO:0009249">
    <property type="term" value="P:protein lipoylation"/>
    <property type="evidence" value="ECO:0007669"/>
    <property type="project" value="UniProtKB-UniRule"/>
</dbReference>
<dbReference type="FunFam" id="3.30.70.420:FF:000001">
    <property type="entry name" value="3-hydroxy-3-methylglutaryl coenzyme A reductase"/>
    <property type="match status" value="1"/>
</dbReference>
<dbReference type="InterPro" id="IPR006638">
    <property type="entry name" value="Elp3/MiaA/NifB-like_rSAM"/>
</dbReference>
<comment type="pathway">
    <text evidence="17">Protein modification; protein lipoylation via endogenous pathway; protein N(6)-(lipoyl)lysine from octanoyl-[acyl-carrier-protein]: step 2/2.</text>
</comment>
<feature type="transmembrane region" description="Helical" evidence="18">
    <location>
        <begin position="638"/>
        <end position="660"/>
    </location>
</feature>
<evidence type="ECO:0000256" key="8">
    <source>
        <dbReference type="ARBA" id="ARBA00022723"/>
    </source>
</evidence>
<evidence type="ECO:0000256" key="18">
    <source>
        <dbReference type="RuleBase" id="RU361219"/>
    </source>
</evidence>
<evidence type="ECO:0000313" key="22">
    <source>
        <dbReference type="EMBL" id="TPX74878.1"/>
    </source>
</evidence>
<dbReference type="InterPro" id="IPR058240">
    <property type="entry name" value="rSAM_sf"/>
</dbReference>
<dbReference type="PROSITE" id="PS50065">
    <property type="entry name" value="HMG_COA_REDUCTASE_4"/>
    <property type="match status" value="1"/>
</dbReference>
<feature type="binding site" evidence="17">
    <location>
        <position position="101"/>
    </location>
    <ligand>
        <name>[4Fe-4S] cluster</name>
        <dbReference type="ChEBI" id="CHEBI:49883"/>
        <label>2</label>
        <note>4Fe-4S-S-AdoMet</note>
    </ligand>
</feature>
<dbReference type="NCBIfam" id="NF009544">
    <property type="entry name" value="PRK12928.1"/>
    <property type="match status" value="1"/>
</dbReference>
<dbReference type="Pfam" id="PF12349">
    <property type="entry name" value="Sterol-sensing"/>
    <property type="match status" value="1"/>
</dbReference>
<feature type="binding site" evidence="17">
    <location>
        <position position="104"/>
    </location>
    <ligand>
        <name>[4Fe-4S] cluster</name>
        <dbReference type="ChEBI" id="CHEBI:49883"/>
        <label>2</label>
        <note>4Fe-4S-S-AdoMet</note>
    </ligand>
</feature>
<feature type="binding site" evidence="17">
    <location>
        <position position="77"/>
    </location>
    <ligand>
        <name>[4Fe-4S] cluster</name>
        <dbReference type="ChEBI" id="CHEBI:49883"/>
        <label>1</label>
    </ligand>
</feature>
<comment type="pathway">
    <text evidence="2 18">Metabolic intermediate biosynthesis; (R)-mevalonate biosynthesis; (R)-mevalonate from acetyl-CoA: step 3/3.</text>
</comment>
<organism evidence="22 23">
    <name type="scientific">Chytriomyces confervae</name>
    <dbReference type="NCBI Taxonomy" id="246404"/>
    <lineage>
        <taxon>Eukaryota</taxon>
        <taxon>Fungi</taxon>
        <taxon>Fungi incertae sedis</taxon>
        <taxon>Chytridiomycota</taxon>
        <taxon>Chytridiomycota incertae sedis</taxon>
        <taxon>Chytridiomycetes</taxon>
        <taxon>Chytridiales</taxon>
        <taxon>Chytriomycetaceae</taxon>
        <taxon>Chytriomyces</taxon>
    </lineage>
</organism>
<dbReference type="SFLD" id="SFLDS00029">
    <property type="entry name" value="Radical_SAM"/>
    <property type="match status" value="1"/>
</dbReference>
<dbReference type="SUPFAM" id="SSF56542">
    <property type="entry name" value="Substrate-binding domain of HMG-CoA reductase"/>
    <property type="match status" value="1"/>
</dbReference>
<keyword evidence="10 18" id="KW-0521">NADP</keyword>
<dbReference type="Gene3D" id="3.90.770.10">
    <property type="entry name" value="3-hydroxy-3-methylglutaryl-coenzyme A Reductase, Chain A, domain 2"/>
    <property type="match status" value="1"/>
</dbReference>
<dbReference type="InterPro" id="IPR023074">
    <property type="entry name" value="HMG_CoA_Rdtase_cat_sf"/>
</dbReference>
<comment type="similarity">
    <text evidence="17">Belongs to the radical SAM superfamily. Lipoyl synthase family.</text>
</comment>
<dbReference type="GO" id="GO:0004420">
    <property type="term" value="F:hydroxymethylglutaryl-CoA reductase (NADPH) activity"/>
    <property type="evidence" value="ECO:0007669"/>
    <property type="project" value="UniProtKB-EC"/>
</dbReference>
<dbReference type="EMBL" id="QEAP01000104">
    <property type="protein sequence ID" value="TPX74878.1"/>
    <property type="molecule type" value="Genomic_DNA"/>
</dbReference>
<keyword evidence="4 17" id="KW-0004">4Fe-4S</keyword>
<dbReference type="OrthoDB" id="310654at2759"/>
<comment type="subcellular location">
    <subcellularLocation>
        <location evidence="1 18">Endoplasmic reticulum membrane</location>
        <topology evidence="1 18">Multi-pass membrane protein</topology>
    </subcellularLocation>
    <subcellularLocation>
        <location evidence="17">Mitochondrion</location>
    </subcellularLocation>
</comment>
<dbReference type="InterPro" id="IPR004554">
    <property type="entry name" value="HMG_CoA_Rdtase_eu_arc"/>
</dbReference>
<dbReference type="InterPro" id="IPR007197">
    <property type="entry name" value="rSAM"/>
</dbReference>
<proteinExistence type="inferred from homology"/>
<feature type="binding site" evidence="17">
    <location>
        <position position="319"/>
    </location>
    <ligand>
        <name>[4Fe-4S] cluster</name>
        <dbReference type="ChEBI" id="CHEBI:49883"/>
        <label>1</label>
    </ligand>
</feature>
<dbReference type="PROSITE" id="PS01192">
    <property type="entry name" value="HMG_COA_REDUCTASE_3"/>
    <property type="match status" value="1"/>
</dbReference>
<keyword evidence="8 17" id="KW-0479">Metal-binding</keyword>
<dbReference type="GO" id="GO:0046872">
    <property type="term" value="F:metal ion binding"/>
    <property type="evidence" value="ECO:0007669"/>
    <property type="project" value="UniProtKB-KW"/>
</dbReference>
<feature type="domain" description="SSD" evidence="20">
    <location>
        <begin position="607"/>
        <end position="765"/>
    </location>
</feature>
<comment type="catalytic activity">
    <reaction evidence="16 17">
        <text>[[Fe-S] cluster scaffold protein carrying a second [4Fe-4S](2+) cluster] + N(6)-octanoyl-L-lysyl-[protein] + 2 oxidized [2Fe-2S]-[ferredoxin] + 2 S-adenosyl-L-methionine + 4 H(+) = [[Fe-S] cluster scaffold protein] + N(6)-[(R)-dihydrolipoyl]-L-lysyl-[protein] + 4 Fe(3+) + 2 hydrogen sulfide + 2 5'-deoxyadenosine + 2 L-methionine + 2 reduced [2Fe-2S]-[ferredoxin]</text>
        <dbReference type="Rhea" id="RHEA:16585"/>
        <dbReference type="Rhea" id="RHEA-COMP:9928"/>
        <dbReference type="Rhea" id="RHEA-COMP:10000"/>
        <dbReference type="Rhea" id="RHEA-COMP:10001"/>
        <dbReference type="Rhea" id="RHEA-COMP:10475"/>
        <dbReference type="Rhea" id="RHEA-COMP:14568"/>
        <dbReference type="Rhea" id="RHEA-COMP:14569"/>
        <dbReference type="ChEBI" id="CHEBI:15378"/>
        <dbReference type="ChEBI" id="CHEBI:17319"/>
        <dbReference type="ChEBI" id="CHEBI:29034"/>
        <dbReference type="ChEBI" id="CHEBI:29919"/>
        <dbReference type="ChEBI" id="CHEBI:33722"/>
        <dbReference type="ChEBI" id="CHEBI:33737"/>
        <dbReference type="ChEBI" id="CHEBI:33738"/>
        <dbReference type="ChEBI" id="CHEBI:57844"/>
        <dbReference type="ChEBI" id="CHEBI:59789"/>
        <dbReference type="ChEBI" id="CHEBI:78809"/>
        <dbReference type="ChEBI" id="CHEBI:83100"/>
        <dbReference type="EC" id="2.8.1.8"/>
    </reaction>
</comment>
<evidence type="ECO:0000256" key="11">
    <source>
        <dbReference type="ARBA" id="ARBA00022989"/>
    </source>
</evidence>
<keyword evidence="13 17" id="KW-0408">Iron</keyword>
<evidence type="ECO:0000256" key="14">
    <source>
        <dbReference type="ARBA" id="ARBA00023014"/>
    </source>
</evidence>
<feature type="binding site" evidence="17">
    <location>
        <position position="66"/>
    </location>
    <ligand>
        <name>[4Fe-4S] cluster</name>
        <dbReference type="ChEBI" id="CHEBI:49883"/>
        <label>1</label>
    </ligand>
</feature>
<dbReference type="Pfam" id="PF04055">
    <property type="entry name" value="Radical_SAM"/>
    <property type="match status" value="1"/>
</dbReference>
<dbReference type="GO" id="GO:0006696">
    <property type="term" value="P:ergosterol biosynthetic process"/>
    <property type="evidence" value="ECO:0007669"/>
    <property type="project" value="TreeGrafter"/>
</dbReference>
<evidence type="ECO:0000256" key="17">
    <source>
        <dbReference type="HAMAP-Rule" id="MF_03123"/>
    </source>
</evidence>
<dbReference type="PROSITE" id="PS00318">
    <property type="entry name" value="HMG_COA_REDUCTASE_2"/>
    <property type="match status" value="1"/>
</dbReference>
<dbReference type="STRING" id="246404.A0A507FHN5"/>
<keyword evidence="7 18" id="KW-0812">Transmembrane</keyword>
<keyword evidence="17" id="KW-0496">Mitochondrion</keyword>
<dbReference type="CDD" id="cd01335">
    <property type="entry name" value="Radical_SAM"/>
    <property type="match status" value="1"/>
</dbReference>
<evidence type="ECO:0000256" key="4">
    <source>
        <dbReference type="ARBA" id="ARBA00022485"/>
    </source>
</evidence>
<dbReference type="InterPro" id="IPR009023">
    <property type="entry name" value="HMG_CoA_Rdtase_NAD(P)-bd_sf"/>
</dbReference>
<dbReference type="NCBIfam" id="NF004019">
    <property type="entry name" value="PRK05481.1"/>
    <property type="match status" value="1"/>
</dbReference>
<evidence type="ECO:0000256" key="16">
    <source>
        <dbReference type="ARBA" id="ARBA00047326"/>
    </source>
</evidence>
<dbReference type="InterPro" id="IPR013785">
    <property type="entry name" value="Aldolase_TIM"/>
</dbReference>
<dbReference type="GO" id="GO:0005778">
    <property type="term" value="C:peroxisomal membrane"/>
    <property type="evidence" value="ECO:0007669"/>
    <property type="project" value="TreeGrafter"/>
</dbReference>
<dbReference type="GO" id="GO:0015936">
    <property type="term" value="P:coenzyme A metabolic process"/>
    <property type="evidence" value="ECO:0007669"/>
    <property type="project" value="InterPro"/>
</dbReference>
<sequence length="1405" mass="152504">MNSTSAFAQKLKEGPSFEDFIKKGAEKAEAPQRAKLPEWLKTEIPAGGTYAKIKKDLRGLKLNTVCEEARCPNIGDCWGGGEDKTATATIMLMGDECTRGCRFCSVKTNRTPGPLDPNEPENTAEAISRWGLDYVVLTSVDRDDIADGGADHFAKTVELIKQKYEILKRKAPQILVECLTGDFRGDLKSVDRVALSGLDVYAHNIETVENLQHVVRDRRAGFKQSLSVLERAKAAKPNLITKTSMMLGLGETDEEVLNALKDLRKIDVDVVTFGQYMRPTKKHMKVEEYVHPSKFDHWAEVAKGLGFQYVASGPLVRSSYKAGEFFIKNWSDIEKWEPILRDSQPNKAKVKMVIKPIVRLSTAHPIEVISVCLLIACYCYVSLLHFMLLESRPGPDTPVTEDPAPFSAMIQGDKIIKLQDEIFQDSSNIVFQSDLKLFVKRVVVDVPAPSFRSKAATLQILQTAQSLESEIFSTRVKNNQSFYGFQQLCYKVPSSNDCLYVSPLAASKYTLSVGDDNSSLKSMLESISDGFSVDKKFPGSEPLVFTFVLDQSNASNVEISNAWSEKIDHLKLRDLQSSRVEVAAEPGHSDGIFGSFREFIEGSTLSEMVVVCLSLSLMYATFVSLFRNMRKIGSHFSLGFAVLLNGVLSLSVSLYCVRFMNVSMTLIQLCEALPLLVVTIGFEKHFLLTRAILEARGSTDEQILRAVADVSPAMLRNCFIEIGFMVLGSLAGVHPSLKDFALLAAFILFFDCFGLFTFYLAILSVKLELRKMRKEAPWSKETPVSETTFMFDKVGDFLSSKSKLPIILAFIVAQATLESSLHKPVSNVLLPIFELIKLSASDAEFRTAVVNVGASRIYYPKKQTYSEKNHIIGTLLSGFDDNDFTMAIIITISLALLLTKYMRWSGLADESRPTPNSPKSTAAQIPKSVDETKVPASVATIPVATVSANPSAAKLVKPSLPESIADPILERLKSDPLSVSDEEVALLVGKGKVAFHALEKVLKDNSRAVQVRRIALSQEIGVDVSASSLPVLHYDYDKVHGVCCENVIGYMPIPVGVAGPLVVNGNPLYIPMATTEGCLVASTSRGCKAINAGGGARTVLTGDGMTRGPVVQFSSAFHANECKNWIEGVGRPTIEAEFSSTSRFAKIQSIKVRLAGRLMFIRFSVFTGDAMGMNMISKGVEKALDAIKAAFPDMSIIAISGNYCTDKKPAAINWIEGRGKSVVADAVIPGKVVREVLKTTVSAIVELNISKNLIGSAMAGSIGGFNAHAANILTAMYIATGQDPAQNVESSNCMTLMEAVNGGEDLYISCTMPSIEVGTVGGGTGLGPQAACLKMLGVQGPSRDAPGANAQKLAQVIASAVMAGELSLCSALAAGHLVKSHMVHNRSKPTESTPAEPIVGSCIKS</sequence>
<reference evidence="22 23" key="1">
    <citation type="journal article" date="2019" name="Sci. Rep.">
        <title>Comparative genomics of chytrid fungi reveal insights into the obligate biotrophic and pathogenic lifestyle of Synchytrium endobioticum.</title>
        <authorList>
            <person name="van de Vossenberg B.T.L.H."/>
            <person name="Warris S."/>
            <person name="Nguyen H.D.T."/>
            <person name="van Gent-Pelzer M.P.E."/>
            <person name="Joly D.L."/>
            <person name="van de Geest H.C."/>
            <person name="Bonants P.J.M."/>
            <person name="Smith D.S."/>
            <person name="Levesque C.A."/>
            <person name="van der Lee T.A.J."/>
        </authorList>
    </citation>
    <scope>NUCLEOTIDE SEQUENCE [LARGE SCALE GENOMIC DNA]</scope>
    <source>
        <strain evidence="22 23">CBS 675.73</strain>
    </source>
</reference>
<evidence type="ECO:0000256" key="19">
    <source>
        <dbReference type="SAM" id="MobiDB-lite"/>
    </source>
</evidence>
<dbReference type="GO" id="GO:0008299">
    <property type="term" value="P:isoprenoid biosynthetic process"/>
    <property type="evidence" value="ECO:0007669"/>
    <property type="project" value="InterPro"/>
</dbReference>
<keyword evidence="11 18" id="KW-1133">Transmembrane helix</keyword>
<dbReference type="PROSITE" id="PS51918">
    <property type="entry name" value="RADICAL_SAM"/>
    <property type="match status" value="1"/>
</dbReference>
<feature type="transmembrane region" description="Helical" evidence="18">
    <location>
        <begin position="740"/>
        <end position="765"/>
    </location>
</feature>
<dbReference type="Pfam" id="PF16881">
    <property type="entry name" value="LIAS_N"/>
    <property type="match status" value="1"/>
</dbReference>
<feature type="region of interest" description="Disordered" evidence="19">
    <location>
        <begin position="1384"/>
        <end position="1405"/>
    </location>
</feature>
<dbReference type="Proteomes" id="UP000320333">
    <property type="component" value="Unassembled WGS sequence"/>
</dbReference>
<dbReference type="UniPathway" id="UPA00538">
    <property type="reaction ID" value="UER00593"/>
</dbReference>
<comment type="function">
    <text evidence="17">Catalyzes the radical-mediated insertion of two sulfur atoms into the C-6 and C-8 positions of the octanoyl moiety bound to the lipoyl domains of lipoate-dependent enzymes, thereby converting the octanoylated domains into lipoylated derivatives.</text>
</comment>
<dbReference type="SFLD" id="SFLDG01058">
    <property type="entry name" value="lipoyl_synthase_like"/>
    <property type="match status" value="1"/>
</dbReference>
<dbReference type="FunFam" id="3.20.20.70:FF:000036">
    <property type="entry name" value="Lipoyl synthase, mitochondrial"/>
    <property type="match status" value="1"/>
</dbReference>
<evidence type="ECO:0000256" key="6">
    <source>
        <dbReference type="ARBA" id="ARBA00022691"/>
    </source>
</evidence>
<dbReference type="FunFam" id="3.90.770.10:FF:000002">
    <property type="entry name" value="3-hydroxy-3-methylglutaryl coenzyme A reductase"/>
    <property type="match status" value="1"/>
</dbReference>
<evidence type="ECO:0000256" key="9">
    <source>
        <dbReference type="ARBA" id="ARBA00022824"/>
    </source>
</evidence>
<evidence type="ECO:0000256" key="15">
    <source>
        <dbReference type="ARBA" id="ARBA00023136"/>
    </source>
</evidence>
<dbReference type="SUPFAM" id="SSF82866">
    <property type="entry name" value="Multidrug efflux transporter AcrB transmembrane domain"/>
    <property type="match status" value="1"/>
</dbReference>
<dbReference type="EC" id="2.8.1.8" evidence="17"/>
<dbReference type="PANTHER" id="PTHR10572:SF24">
    <property type="entry name" value="3-HYDROXY-3-METHYLGLUTARYL-COENZYME A REDUCTASE"/>
    <property type="match status" value="1"/>
</dbReference>
<dbReference type="SUPFAM" id="SSF55035">
    <property type="entry name" value="NAD-binding domain of HMG-CoA reductase"/>
    <property type="match status" value="1"/>
</dbReference>
<keyword evidence="14 17" id="KW-0411">Iron-sulfur</keyword>
<keyword evidence="23" id="KW-1185">Reference proteome</keyword>
<keyword evidence="15 18" id="KW-0472">Membrane</keyword>
<evidence type="ECO:0000313" key="23">
    <source>
        <dbReference type="Proteomes" id="UP000320333"/>
    </source>
</evidence>
<feature type="transmembrane region" description="Helical" evidence="18">
    <location>
        <begin position="714"/>
        <end position="734"/>
    </location>
</feature>
<protein>
    <recommendedName>
        <fullName evidence="17">Lipoyl synthase, mitochondrial</fullName>
        <ecNumber evidence="17">2.8.1.8</ecNumber>
    </recommendedName>
    <alternativeName>
        <fullName evidence="17">Lipoate synthase</fullName>
        <shortName evidence="17">LS</shortName>
        <shortName evidence="17">Lip-syn</shortName>
    </alternativeName>
    <alternativeName>
        <fullName evidence="17">Lipoic acid synthase</fullName>
    </alternativeName>
</protein>
<evidence type="ECO:0000256" key="3">
    <source>
        <dbReference type="ARBA" id="ARBA00007661"/>
    </source>
</evidence>
<keyword evidence="6 17" id="KW-0949">S-adenosyl-L-methionine</keyword>
<dbReference type="GO" id="GO:0005789">
    <property type="term" value="C:endoplasmic reticulum membrane"/>
    <property type="evidence" value="ECO:0007669"/>
    <property type="project" value="UniProtKB-SubCell"/>
</dbReference>
<dbReference type="Gene3D" id="3.20.20.70">
    <property type="entry name" value="Aldolase class I"/>
    <property type="match status" value="1"/>
</dbReference>
<dbReference type="HAMAP" id="MF_00206">
    <property type="entry name" value="Lipoyl_synth"/>
    <property type="match status" value="1"/>
</dbReference>
<accession>A0A507FHN5</accession>
<feature type="binding site" evidence="17">
    <location>
        <position position="71"/>
    </location>
    <ligand>
        <name>[4Fe-4S] cluster</name>
        <dbReference type="ChEBI" id="CHEBI:49883"/>
        <label>1</label>
    </ligand>
</feature>
<dbReference type="Pfam" id="PF00368">
    <property type="entry name" value="HMG-CoA_red"/>
    <property type="match status" value="1"/>
</dbReference>
<comment type="cofactor">
    <cofactor evidence="17">
        <name>[4Fe-4S] cluster</name>
        <dbReference type="ChEBI" id="CHEBI:49883"/>
    </cofactor>
    <text evidence="17">Binds 2 [4Fe-4S] clusters per subunit. One cluster is coordinated with 3 cysteines and an exchangeable S-adenosyl-L-methionine.</text>
</comment>
<dbReference type="InterPro" id="IPR003698">
    <property type="entry name" value="Lipoyl_synth"/>
</dbReference>
<dbReference type="InterPro" id="IPR000731">
    <property type="entry name" value="SSD"/>
</dbReference>
<evidence type="ECO:0000256" key="10">
    <source>
        <dbReference type="ARBA" id="ARBA00022857"/>
    </source>
</evidence>
<evidence type="ECO:0000256" key="7">
    <source>
        <dbReference type="ARBA" id="ARBA00022692"/>
    </source>
</evidence>
<evidence type="ECO:0000256" key="1">
    <source>
        <dbReference type="ARBA" id="ARBA00004477"/>
    </source>
</evidence>
<dbReference type="GO" id="GO:0051539">
    <property type="term" value="F:4 iron, 4 sulfur cluster binding"/>
    <property type="evidence" value="ECO:0007669"/>
    <property type="project" value="UniProtKB-UniRule"/>
</dbReference>
<dbReference type="UniPathway" id="UPA00058">
    <property type="reaction ID" value="UER00103"/>
</dbReference>
<feature type="domain" description="Radical SAM core" evidence="21">
    <location>
        <begin position="82"/>
        <end position="308"/>
    </location>
</feature>
<keyword evidence="5 17" id="KW-0808">Transferase</keyword>
<name>A0A507FHN5_9FUNG</name>
<comment type="catalytic activity">
    <reaction evidence="18">
        <text>(R)-mevalonate + 2 NADP(+) + CoA = (3S)-3-hydroxy-3-methylglutaryl-CoA + 2 NADPH + 2 H(+)</text>
        <dbReference type="Rhea" id="RHEA:15989"/>
        <dbReference type="ChEBI" id="CHEBI:15378"/>
        <dbReference type="ChEBI" id="CHEBI:36464"/>
        <dbReference type="ChEBI" id="CHEBI:43074"/>
        <dbReference type="ChEBI" id="CHEBI:57287"/>
        <dbReference type="ChEBI" id="CHEBI:57783"/>
        <dbReference type="ChEBI" id="CHEBI:58349"/>
        <dbReference type="EC" id="1.1.1.34"/>
    </reaction>
</comment>
<feature type="binding site" evidence="17">
    <location>
        <position position="97"/>
    </location>
    <ligand>
        <name>[4Fe-4S] cluster</name>
        <dbReference type="ChEBI" id="CHEBI:49883"/>
        <label>2</label>
        <note>4Fe-4S-S-AdoMet</note>
    </ligand>
</feature>
<dbReference type="PRINTS" id="PR00071">
    <property type="entry name" value="HMGCOARDTASE"/>
</dbReference>
<dbReference type="PROSITE" id="PS50156">
    <property type="entry name" value="SSD"/>
    <property type="match status" value="1"/>
</dbReference>
<dbReference type="InterPro" id="IPR002202">
    <property type="entry name" value="HMG_CoA_Rdtase"/>
</dbReference>
<keyword evidence="9 18" id="KW-0256">Endoplasmic reticulum</keyword>
<dbReference type="Gene3D" id="1.10.3270.10">
    <property type="entry name" value="HMGR, N-terminal domain"/>
    <property type="match status" value="1"/>
</dbReference>
<dbReference type="InterPro" id="IPR023076">
    <property type="entry name" value="HMG_CoA_Rdtase_CS"/>
</dbReference>
<dbReference type="InterPro" id="IPR023282">
    <property type="entry name" value="HMG_CoA_Rdtase_N"/>
</dbReference>
<dbReference type="NCBIfam" id="TIGR00510">
    <property type="entry name" value="lipA"/>
    <property type="match status" value="1"/>
</dbReference>
<dbReference type="GO" id="GO:0005739">
    <property type="term" value="C:mitochondrion"/>
    <property type="evidence" value="ECO:0007669"/>
    <property type="project" value="UniProtKB-SubCell"/>
</dbReference>
<gene>
    <name evidence="22" type="ORF">CcCBS67573_g03861</name>
</gene>
<evidence type="ECO:0000259" key="20">
    <source>
        <dbReference type="PROSITE" id="PS50156"/>
    </source>
</evidence>
<keyword evidence="12 18" id="KW-0560">Oxidoreductase</keyword>
<dbReference type="GO" id="GO:0016992">
    <property type="term" value="F:lipoate synthase activity"/>
    <property type="evidence" value="ECO:0007669"/>
    <property type="project" value="UniProtKB-UniRule"/>
</dbReference>
<evidence type="ECO:0000256" key="5">
    <source>
        <dbReference type="ARBA" id="ARBA00022679"/>
    </source>
</evidence>
<dbReference type="InterPro" id="IPR031691">
    <property type="entry name" value="LIAS_N"/>
</dbReference>
<comment type="similarity">
    <text evidence="3 18">Belongs to the HMG-CoA reductase family.</text>
</comment>
<dbReference type="SUPFAM" id="SSF102114">
    <property type="entry name" value="Radical SAM enzymes"/>
    <property type="match status" value="1"/>
</dbReference>
<dbReference type="Gene3D" id="3.30.70.420">
    <property type="entry name" value="Hydroxymethylglutaryl-CoA reductase, class I/II, NAD/NADP-binding domain"/>
    <property type="match status" value="1"/>
</dbReference>
<dbReference type="NCBIfam" id="TIGR00533">
    <property type="entry name" value="HMG_CoA_R_NADP"/>
    <property type="match status" value="1"/>
</dbReference>
<dbReference type="InterPro" id="IPR053958">
    <property type="entry name" value="HMGCR/SNAP/NPC1-like_SSD"/>
</dbReference>
<evidence type="ECO:0000256" key="12">
    <source>
        <dbReference type="ARBA" id="ARBA00023002"/>
    </source>
</evidence>
<evidence type="ECO:0000259" key="21">
    <source>
        <dbReference type="PROSITE" id="PS51918"/>
    </source>
</evidence>
<evidence type="ECO:0000256" key="13">
    <source>
        <dbReference type="ARBA" id="ARBA00023004"/>
    </source>
</evidence>
<feature type="transmembrane region" description="Helical" evidence="18">
    <location>
        <begin position="608"/>
        <end position="626"/>
    </location>
</feature>
<evidence type="ECO:0000256" key="2">
    <source>
        <dbReference type="ARBA" id="ARBA00005084"/>
    </source>
</evidence>
<dbReference type="InterPro" id="IPR009029">
    <property type="entry name" value="HMG_CoA_Rdtase_sub-bd_dom_sf"/>
</dbReference>
<dbReference type="PANTHER" id="PTHR10572">
    <property type="entry name" value="3-HYDROXY-3-METHYLGLUTARYL-COENZYME A REDUCTASE"/>
    <property type="match status" value="1"/>
</dbReference>
<dbReference type="CDD" id="cd00643">
    <property type="entry name" value="HMG-CoA_reductase_classI"/>
    <property type="match status" value="1"/>
</dbReference>
<comment type="caution">
    <text evidence="22">The sequence shown here is derived from an EMBL/GenBank/DDBJ whole genome shotgun (WGS) entry which is preliminary data.</text>
</comment>
<dbReference type="SFLD" id="SFLDF00271">
    <property type="entry name" value="lipoyl_synthase"/>
    <property type="match status" value="1"/>
</dbReference>
<dbReference type="SMART" id="SM00729">
    <property type="entry name" value="Elp3"/>
    <property type="match status" value="1"/>
</dbReference>